<reference evidence="4 5" key="1">
    <citation type="submission" date="2017-09" db="EMBL/GenBank/DDBJ databases">
        <title>Bacterial strain isolated from the female urinary microbiota.</title>
        <authorList>
            <person name="Thomas-White K."/>
            <person name="Kumar N."/>
            <person name="Forster S."/>
            <person name="Putonti C."/>
            <person name="Lawley T."/>
            <person name="Wolfe A.J."/>
        </authorList>
    </citation>
    <scope>NUCLEOTIDE SEQUENCE [LARGE SCALE GENOMIC DNA]</scope>
    <source>
        <strain evidence="4 5">UMB0680</strain>
    </source>
</reference>
<dbReference type="AlphaFoldDB" id="A0A2N6PGL6"/>
<evidence type="ECO:0000313" key="5">
    <source>
        <dbReference type="Proteomes" id="UP000235703"/>
    </source>
</evidence>
<name>A0A2N6PGL6_9MICO</name>
<dbReference type="PANTHER" id="PTHR11092:SF0">
    <property type="entry name" value="EPIMERASE FAMILY PROTEIN SDR39U1"/>
    <property type="match status" value="1"/>
</dbReference>
<dbReference type="InterPro" id="IPR010099">
    <property type="entry name" value="SDR39U1"/>
</dbReference>
<dbReference type="SUPFAM" id="SSF51735">
    <property type="entry name" value="NAD(P)-binding Rossmann-fold domains"/>
    <property type="match status" value="1"/>
</dbReference>
<dbReference type="Pfam" id="PF08338">
    <property type="entry name" value="DUF1731"/>
    <property type="match status" value="1"/>
</dbReference>
<dbReference type="Pfam" id="PF01370">
    <property type="entry name" value="Epimerase"/>
    <property type="match status" value="1"/>
</dbReference>
<evidence type="ECO:0000256" key="1">
    <source>
        <dbReference type="ARBA" id="ARBA00009353"/>
    </source>
</evidence>
<dbReference type="InterPro" id="IPR013549">
    <property type="entry name" value="DUF1731"/>
</dbReference>
<dbReference type="NCBIfam" id="TIGR01777">
    <property type="entry name" value="yfcH"/>
    <property type="match status" value="1"/>
</dbReference>
<evidence type="ECO:0000259" key="3">
    <source>
        <dbReference type="Pfam" id="PF08338"/>
    </source>
</evidence>
<dbReference type="EMBL" id="PNFZ01000004">
    <property type="protein sequence ID" value="PMB97826.1"/>
    <property type="molecule type" value="Genomic_DNA"/>
</dbReference>
<dbReference type="Gene3D" id="3.30.530.20">
    <property type="match status" value="1"/>
</dbReference>
<comment type="similarity">
    <text evidence="1">Belongs to the NAD(P)-dependent epimerase/dehydratase family. SDR39U1 subfamily.</text>
</comment>
<dbReference type="PANTHER" id="PTHR11092">
    <property type="entry name" value="SUGAR NUCLEOTIDE EPIMERASE RELATED"/>
    <property type="match status" value="1"/>
</dbReference>
<sequence>MAVFTSSLVVPHPLHTVFDWHRRPGALTRLSPEWAMQIEQEAEPLTPGSQASMKITLPGTHGLVRTPFSVEHAAGPSEHSFIDRQVRGPLSSWEHTHTFTEVTGAESVGSAFTRIDDHIDYSFAPGILPGATEIDAAAMEPTLRAIFNARSERLLADLAYQDELTAIGGPERKKVLIAGASGTVGSHVAALLSTGGHEVRTLVRDTPWKDSEVKWNPDLGILDPNALAWADVVIHLGGATIGTRFSPAAKDRIMRSRRDSTKLIVLTMEQLSETRRPEAFICASAIGYYGYDRGDEELSEDAGSGGGFLAEVCRAWEEEAAKAEALGVRWVSVRTAQVLTALSGPLRLQLPLYLSGLGGRIGTGQQWMSWISLDDIARIYARAAVDPTMSGPVNAAAPQPVRQAEFAQALAGLASMPAFVQTPRLGPEMLLGKQAAQELVLADQRVVPTRLGELGYRFRYPEIRQAMADALGFPDTDHTGT</sequence>
<proteinExistence type="inferred from homology"/>
<dbReference type="Gene3D" id="3.40.50.720">
    <property type="entry name" value="NAD(P)-binding Rossmann-like Domain"/>
    <property type="match status" value="1"/>
</dbReference>
<dbReference type="InterPro" id="IPR023393">
    <property type="entry name" value="START-like_dom_sf"/>
</dbReference>
<gene>
    <name evidence="4" type="ORF">CJ198_08295</name>
</gene>
<dbReference type="InterPro" id="IPR036291">
    <property type="entry name" value="NAD(P)-bd_dom_sf"/>
</dbReference>
<accession>A0A2N6PGL6</accession>
<dbReference type="CDD" id="cd07820">
    <property type="entry name" value="SRPBCC_3"/>
    <property type="match status" value="1"/>
</dbReference>
<feature type="domain" description="DUF1731" evidence="3">
    <location>
        <begin position="423"/>
        <end position="469"/>
    </location>
</feature>
<dbReference type="OrthoDB" id="9801773at2"/>
<feature type="domain" description="NAD-dependent epimerase/dehydratase" evidence="2">
    <location>
        <begin position="175"/>
        <end position="386"/>
    </location>
</feature>
<comment type="caution">
    <text evidence="4">The sequence shown here is derived from an EMBL/GenBank/DDBJ whole genome shotgun (WGS) entry which is preliminary data.</text>
</comment>
<evidence type="ECO:0000313" key="4">
    <source>
        <dbReference type="EMBL" id="PMB97826.1"/>
    </source>
</evidence>
<protein>
    <submittedName>
        <fullName evidence="4">TIGR01777 family protein</fullName>
    </submittedName>
</protein>
<dbReference type="RefSeq" id="WP_102162174.1">
    <property type="nucleotide sequence ID" value="NZ_PNFZ01000004.1"/>
</dbReference>
<dbReference type="SUPFAM" id="SSF55961">
    <property type="entry name" value="Bet v1-like"/>
    <property type="match status" value="1"/>
</dbReference>
<evidence type="ECO:0000259" key="2">
    <source>
        <dbReference type="Pfam" id="PF01370"/>
    </source>
</evidence>
<organism evidence="4 5">
    <name type="scientific">Brevibacterium luteolum</name>
    <dbReference type="NCBI Taxonomy" id="199591"/>
    <lineage>
        <taxon>Bacteria</taxon>
        <taxon>Bacillati</taxon>
        <taxon>Actinomycetota</taxon>
        <taxon>Actinomycetes</taxon>
        <taxon>Micrococcales</taxon>
        <taxon>Brevibacteriaceae</taxon>
        <taxon>Brevibacterium</taxon>
    </lineage>
</organism>
<dbReference type="InterPro" id="IPR001509">
    <property type="entry name" value="Epimerase_deHydtase"/>
</dbReference>
<dbReference type="Proteomes" id="UP000235703">
    <property type="component" value="Unassembled WGS sequence"/>
</dbReference>
<keyword evidence="5" id="KW-1185">Reference proteome</keyword>